<dbReference type="Pfam" id="PF05193">
    <property type="entry name" value="Peptidase_M16_C"/>
    <property type="match status" value="1"/>
</dbReference>
<evidence type="ECO:0000256" key="1">
    <source>
        <dbReference type="ARBA" id="ARBA00001947"/>
    </source>
</evidence>
<name>A0AAI9AHN9_9BACT</name>
<dbReference type="Pfam" id="PF00675">
    <property type="entry name" value="Peptidase_M16"/>
    <property type="match status" value="1"/>
</dbReference>
<accession>A0AAI9AHN9</accession>
<comment type="similarity">
    <text evidence="2 3">Belongs to the peptidase M16 family.</text>
</comment>
<evidence type="ECO:0000313" key="6">
    <source>
        <dbReference type="EMBL" id="EDM23833.1"/>
    </source>
</evidence>
<dbReference type="EMBL" id="ABCJ01000003">
    <property type="protein sequence ID" value="EDM23833.1"/>
    <property type="molecule type" value="Genomic_DNA"/>
</dbReference>
<comment type="cofactor">
    <cofactor evidence="1">
        <name>Zn(2+)</name>
        <dbReference type="ChEBI" id="CHEBI:29105"/>
    </cofactor>
</comment>
<dbReference type="GO" id="GO:0006508">
    <property type="term" value="P:proteolysis"/>
    <property type="evidence" value="ECO:0007669"/>
    <property type="project" value="UniProtKB-KW"/>
</dbReference>
<dbReference type="Gene3D" id="3.30.830.10">
    <property type="entry name" value="Metalloenzyme, LuxS/M16 peptidase-like"/>
    <property type="match status" value="2"/>
</dbReference>
<dbReference type="GO" id="GO:0004222">
    <property type="term" value="F:metalloendopeptidase activity"/>
    <property type="evidence" value="ECO:0007669"/>
    <property type="project" value="InterPro"/>
</dbReference>
<evidence type="ECO:0000259" key="5">
    <source>
        <dbReference type="Pfam" id="PF05193"/>
    </source>
</evidence>
<dbReference type="GO" id="GO:0046872">
    <property type="term" value="F:metal ion binding"/>
    <property type="evidence" value="ECO:0007669"/>
    <property type="project" value="InterPro"/>
</dbReference>
<evidence type="ECO:0000256" key="3">
    <source>
        <dbReference type="RuleBase" id="RU004447"/>
    </source>
</evidence>
<dbReference type="InterPro" id="IPR001431">
    <property type="entry name" value="Pept_M16_Zn_BS"/>
</dbReference>
<dbReference type="InterPro" id="IPR007863">
    <property type="entry name" value="Peptidase_M16_C"/>
</dbReference>
<feature type="domain" description="Peptidase M16 N-terminal" evidence="4">
    <location>
        <begin position="19"/>
        <end position="131"/>
    </location>
</feature>
<protein>
    <submittedName>
        <fullName evidence="6">Zinc protease</fullName>
    </submittedName>
</protein>
<dbReference type="InterPro" id="IPR050361">
    <property type="entry name" value="MPP/UQCRC_Complex"/>
</dbReference>
<dbReference type="SUPFAM" id="SSF63411">
    <property type="entry name" value="LuxS/MPP-like metallohydrolase"/>
    <property type="match status" value="2"/>
</dbReference>
<dbReference type="InterPro" id="IPR011249">
    <property type="entry name" value="Metalloenz_LuxS/M16"/>
</dbReference>
<keyword evidence="6" id="KW-0378">Hydrolase</keyword>
<dbReference type="PANTHER" id="PTHR11851:SF49">
    <property type="entry name" value="MITOCHONDRIAL-PROCESSING PEPTIDASE SUBUNIT ALPHA"/>
    <property type="match status" value="1"/>
</dbReference>
<feature type="domain" description="Peptidase M16 C-terminal" evidence="5">
    <location>
        <begin position="171"/>
        <end position="344"/>
    </location>
</feature>
<dbReference type="PANTHER" id="PTHR11851">
    <property type="entry name" value="METALLOPROTEASE"/>
    <property type="match status" value="1"/>
</dbReference>
<gene>
    <name evidence="6" type="ORF">CMTB2_01159</name>
</gene>
<comment type="caution">
    <text evidence="6">The sequence shown here is derived from an EMBL/GenBank/DDBJ whole genome shotgun (WGS) entry which is preliminary data.</text>
</comment>
<keyword evidence="6" id="KW-0645">Protease</keyword>
<reference evidence="6 7" key="1">
    <citation type="journal article" date="2011" name="Stand. Genomic Sci.">
        <title>Draft genome sequence of Caminibacter mediatlanticus strain TB-2, an epsilonproteobacterium isolated from a deep-sea hydrothermal vent.</title>
        <authorList>
            <person name="Giovannelli D."/>
            <person name="Ferriera S."/>
            <person name="Johnson J."/>
            <person name="Kravitz S."/>
            <person name="Perez-Rodriguez I."/>
            <person name="Ricci J."/>
            <person name="O'Brien C."/>
            <person name="Voordeckers J.W."/>
            <person name="Bini E."/>
            <person name="Vetriani C."/>
        </authorList>
    </citation>
    <scope>NUCLEOTIDE SEQUENCE [LARGE SCALE GENOMIC DNA]</scope>
    <source>
        <strain evidence="6 7">TB-2</strain>
    </source>
</reference>
<proteinExistence type="inferred from homology"/>
<evidence type="ECO:0000256" key="2">
    <source>
        <dbReference type="ARBA" id="ARBA00007261"/>
    </source>
</evidence>
<dbReference type="Proteomes" id="UP000003288">
    <property type="component" value="Unassembled WGS sequence"/>
</dbReference>
<dbReference type="InterPro" id="IPR011765">
    <property type="entry name" value="Pept_M16_N"/>
</dbReference>
<dbReference type="RefSeq" id="WP_007474391.1">
    <property type="nucleotide sequence ID" value="NZ_ABCJ01000003.1"/>
</dbReference>
<sequence length="408" mass="47418">MLHKFYTYKLKNDLEVIAIPMNKGSNVITSNIYYKVGSRNEVMGKTGIAHMLEHMNFKSTKNLKEGEFDKVVKSLGGVDNASTGFDYTHYFIKTSRRYLNKTFELFSEVMANLKLSDEEFQRERKVVYEERLWRTDNNPIGYLYFRLFNNAYIYHPYHWTPIGFKDDILNWSIEDIREFHKTYYQPKNAFLLVAGDIEVDEVFKSAEKYFSHIKNRAEIPKVHQKEPPLDGDKKIEIKRETQVDIVAIAYHIPEFNHEDQFALSAYSEILSGGKSGVLRDKLINKKRLVSEVYAYNMELIDKGVFLSLAVVNPGVNPDKVVKEIKSILRNTKITKKDLQKVKNQTKMDFLTSLESSSGVSNIYGDYFAKGDITPLLQYEEKINSLTPQKVEEIKKYFDKGVEVKLLKV</sequence>
<dbReference type="PROSITE" id="PS00143">
    <property type="entry name" value="INSULINASE"/>
    <property type="match status" value="1"/>
</dbReference>
<organism evidence="6 7">
    <name type="scientific">Caminibacter mediatlanticus TB-2</name>
    <dbReference type="NCBI Taxonomy" id="391592"/>
    <lineage>
        <taxon>Bacteria</taxon>
        <taxon>Pseudomonadati</taxon>
        <taxon>Campylobacterota</taxon>
        <taxon>Epsilonproteobacteria</taxon>
        <taxon>Nautiliales</taxon>
        <taxon>Nautiliaceae</taxon>
        <taxon>Caminibacter</taxon>
    </lineage>
</organism>
<evidence type="ECO:0000313" key="7">
    <source>
        <dbReference type="Proteomes" id="UP000003288"/>
    </source>
</evidence>
<evidence type="ECO:0000259" key="4">
    <source>
        <dbReference type="Pfam" id="PF00675"/>
    </source>
</evidence>
<dbReference type="AlphaFoldDB" id="A0AAI9AHN9"/>